<dbReference type="AlphaFoldDB" id="A0A212KX76"/>
<sequence>MSERKVRGLEDREAQERKTLLRDVRSPVQQLADALKNGTVQTSGVFGAGVCLFAFPVAATPLFGLGLFFFILRCLCVRNERLPFRMPLGLYGTDRGDPLPGRRGFAKPEGIFFLGNRLQDSKELWLKAKDILTHALLFGTTGSGKTETLVSLAYNALATGSGLFYIDPKASPKLAVQIWQMARFLGRDDDFRVLNYGTSGKVKGKSPRRLSNTNNPFTFGSAEALTQLLVSLMPVSDGANSIFADKAQALISGVMYALVDLRDKGLLKLSTSVIRDALALEKCVELALRPELDAESSASIKAALGTSGWIAGRELKDQPPSFAEQFGYAQSYFGKALSSLTDTYSHIYGAEDGEVDFADAIMQRRILVVLLPSLEKAPAELASLGKISLSAIRNACAVGLGAQIEGDAADVLEALPTDTIGIGPYLCIVDEYAAIVTPGFEVVLTQGRGLGIAAIVASQDYAGILEADKKGAQQMVANTSIKIFMKLQDAEKTWELIRGQAGQGTVVRSSGFSVNDKSGSVYADTMNTTIEKEDRVDLRDLQEQIEGEAHFIFSGQVVRGDMFYANPSLKMAQLRVPQLIQLGQEVSYDVAA</sequence>
<dbReference type="CDD" id="cd01127">
    <property type="entry name" value="TrwB_TraG_TraD_VirD4"/>
    <property type="match status" value="1"/>
</dbReference>
<evidence type="ECO:0000313" key="3">
    <source>
        <dbReference type="EMBL" id="SCM69902.1"/>
    </source>
</evidence>
<organism evidence="3">
    <name type="scientific">uncultured Desulfovibrio sp</name>
    <dbReference type="NCBI Taxonomy" id="167968"/>
    <lineage>
        <taxon>Bacteria</taxon>
        <taxon>Pseudomonadati</taxon>
        <taxon>Thermodesulfobacteriota</taxon>
        <taxon>Desulfovibrionia</taxon>
        <taxon>Desulfovibrionales</taxon>
        <taxon>Desulfovibrionaceae</taxon>
        <taxon>Desulfovibrio</taxon>
        <taxon>environmental samples</taxon>
    </lineage>
</organism>
<dbReference type="Pfam" id="PF12696">
    <property type="entry name" value="TraG-D_C"/>
    <property type="match status" value="1"/>
</dbReference>
<evidence type="ECO:0000259" key="2">
    <source>
        <dbReference type="Pfam" id="PF12696"/>
    </source>
</evidence>
<dbReference type="PANTHER" id="PTHR30121:SF6">
    <property type="entry name" value="SLR6007 PROTEIN"/>
    <property type="match status" value="1"/>
</dbReference>
<dbReference type="PANTHER" id="PTHR30121">
    <property type="entry name" value="UNCHARACTERIZED PROTEIN YJGR-RELATED"/>
    <property type="match status" value="1"/>
</dbReference>
<keyword evidence="1" id="KW-1133">Transmembrane helix</keyword>
<keyword evidence="1" id="KW-0812">Transmembrane</keyword>
<reference evidence="3" key="1">
    <citation type="submission" date="2016-08" db="EMBL/GenBank/DDBJ databases">
        <authorList>
            <person name="Seilhamer J.J."/>
        </authorList>
    </citation>
    <scope>NUCLEOTIDE SEQUENCE</scope>
    <source>
        <strain evidence="3">86-1</strain>
    </source>
</reference>
<dbReference type="EMBL" id="FMJC01000001">
    <property type="protein sequence ID" value="SCM69902.1"/>
    <property type="molecule type" value="Genomic_DNA"/>
</dbReference>
<dbReference type="InterPro" id="IPR027417">
    <property type="entry name" value="P-loop_NTPase"/>
</dbReference>
<name>A0A212KX76_9BACT</name>
<dbReference type="RefSeq" id="WP_179981461.1">
    <property type="nucleotide sequence ID" value="NZ_LT608333.1"/>
</dbReference>
<dbReference type="InterPro" id="IPR051162">
    <property type="entry name" value="T4SS_component"/>
</dbReference>
<protein>
    <recommendedName>
        <fullName evidence="2">TraD/TraG TraM recognition site domain-containing protein</fullName>
    </recommendedName>
</protein>
<feature type="transmembrane region" description="Helical" evidence="1">
    <location>
        <begin position="45"/>
        <end position="72"/>
    </location>
</feature>
<dbReference type="Gene3D" id="3.40.50.300">
    <property type="entry name" value="P-loop containing nucleotide triphosphate hydrolases"/>
    <property type="match status" value="2"/>
</dbReference>
<proteinExistence type="predicted"/>
<gene>
    <name evidence="3" type="ORF">KL86DES1_10025</name>
</gene>
<evidence type="ECO:0000256" key="1">
    <source>
        <dbReference type="SAM" id="Phobius"/>
    </source>
</evidence>
<keyword evidence="1" id="KW-0472">Membrane</keyword>
<accession>A0A212KX76</accession>
<feature type="domain" description="TraD/TraG TraM recognition site" evidence="2">
    <location>
        <begin position="424"/>
        <end position="519"/>
    </location>
</feature>
<dbReference type="SUPFAM" id="SSF52540">
    <property type="entry name" value="P-loop containing nucleoside triphosphate hydrolases"/>
    <property type="match status" value="1"/>
</dbReference>
<dbReference type="InterPro" id="IPR032689">
    <property type="entry name" value="TraG-D_C"/>
</dbReference>